<dbReference type="AlphaFoldDB" id="A0AAV0TMM9"/>
<proteinExistence type="predicted"/>
<feature type="coiled-coil region" evidence="1">
    <location>
        <begin position="61"/>
        <end position="215"/>
    </location>
</feature>
<keyword evidence="1" id="KW-0175">Coiled coil</keyword>
<gene>
    <name evidence="2" type="ORF">PDE001_LOCUS3124</name>
</gene>
<dbReference type="EMBL" id="CANTFM010000533">
    <property type="protein sequence ID" value="CAI5724414.1"/>
    <property type="molecule type" value="Genomic_DNA"/>
</dbReference>
<keyword evidence="3" id="KW-1185">Reference proteome</keyword>
<evidence type="ECO:0000313" key="3">
    <source>
        <dbReference type="Proteomes" id="UP001162029"/>
    </source>
</evidence>
<reference evidence="2" key="1">
    <citation type="submission" date="2022-12" db="EMBL/GenBank/DDBJ databases">
        <authorList>
            <person name="Webb A."/>
        </authorList>
    </citation>
    <scope>NUCLEOTIDE SEQUENCE</scope>
    <source>
        <strain evidence="2">Pd1</strain>
    </source>
</reference>
<comment type="caution">
    <text evidence="2">The sequence shown here is derived from an EMBL/GenBank/DDBJ whole genome shotgun (WGS) entry which is preliminary data.</text>
</comment>
<protein>
    <submittedName>
        <fullName evidence="2">Uncharacterized protein</fullName>
    </submittedName>
</protein>
<evidence type="ECO:0000313" key="2">
    <source>
        <dbReference type="EMBL" id="CAI5724414.1"/>
    </source>
</evidence>
<evidence type="ECO:0000256" key="1">
    <source>
        <dbReference type="SAM" id="Coils"/>
    </source>
</evidence>
<sequence>MRILRAQMQELKEVRMREQGQVELTSQREHQKMQQVEMDSIKISAEAEHYKLISKQRDEQVTVLQLQIETMRQENRTLDAQYQVKLKRMDEQVQHQMQQLQRESENYRTEHTRLLTDREKAHFDKERLAMESESIQQERVRLQAEIERMAKERQQLVGETERLRLQNVKLTAVSEEQTKLIDSFKADREAALNTIEQLESQLHQRRKHVQDRERQLAEAELVGSSTSTVTREQLKKLQHQFATEKSKILRQLDEERRRANEPSSDRRHRTVASLAREAIFALKNGFEAEVTAVQTWWKQQISVLNSKLEGLEVVWLWHVDIASGGVSCFCVGSLALSLHDSKLLPKFVNAMVTSACWNVTQLRCIDLVIQTLLRMYHMRFHTAATSSV</sequence>
<name>A0AAV0TMM9_9STRA</name>
<dbReference type="Proteomes" id="UP001162029">
    <property type="component" value="Unassembled WGS sequence"/>
</dbReference>
<organism evidence="2 3">
    <name type="scientific">Peronospora destructor</name>
    <dbReference type="NCBI Taxonomy" id="86335"/>
    <lineage>
        <taxon>Eukaryota</taxon>
        <taxon>Sar</taxon>
        <taxon>Stramenopiles</taxon>
        <taxon>Oomycota</taxon>
        <taxon>Peronosporomycetes</taxon>
        <taxon>Peronosporales</taxon>
        <taxon>Peronosporaceae</taxon>
        <taxon>Peronospora</taxon>
    </lineage>
</organism>
<accession>A0AAV0TMM9</accession>